<dbReference type="InterPro" id="IPR000525">
    <property type="entry name" value="Initiator_Rep_WH1"/>
</dbReference>
<evidence type="ECO:0000256" key="1">
    <source>
        <dbReference type="SAM" id="Coils"/>
    </source>
</evidence>
<name>A0A0H5PZS7_9ZZZZ</name>
<dbReference type="InterPro" id="IPR036390">
    <property type="entry name" value="WH_DNA-bd_sf"/>
</dbReference>
<dbReference type="AlphaFoldDB" id="A0A0H5PZS7"/>
<protein>
    <recommendedName>
        <fullName evidence="2">Initiator Rep protein WH1 domain-containing protein</fullName>
    </recommendedName>
</protein>
<geneLocation type="plasmid" evidence="3">
    <name>pRGRH0471</name>
</geneLocation>
<reference evidence="3" key="2">
    <citation type="submission" date="2015-07" db="EMBL/GenBank/DDBJ databases">
        <title>Plasmids, circular viruses and viroids from rat gut.</title>
        <authorList>
            <person name="Jorgensen T.J."/>
            <person name="Hansen M.A."/>
            <person name="Xu Z."/>
            <person name="Tabak M.A."/>
            <person name="Sorensen S.J."/>
            <person name="Hansen L.H."/>
        </authorList>
    </citation>
    <scope>NUCLEOTIDE SEQUENCE</scope>
    <source>
        <plasmid evidence="3">pRGRH0471</plasmid>
    </source>
</reference>
<dbReference type="Gene3D" id="1.10.10.10">
    <property type="entry name" value="Winged helix-like DNA-binding domain superfamily/Winged helix DNA-binding domain"/>
    <property type="match status" value="2"/>
</dbReference>
<organism evidence="3">
    <name type="scientific">uncultured prokaryote</name>
    <dbReference type="NCBI Taxonomy" id="198431"/>
    <lineage>
        <taxon>unclassified sequences</taxon>
        <taxon>environmental samples</taxon>
    </lineage>
</organism>
<dbReference type="SUPFAM" id="SSF46785">
    <property type="entry name" value="Winged helix' DNA-binding domain"/>
    <property type="match status" value="2"/>
</dbReference>
<feature type="domain" description="Initiator Rep protein WH1" evidence="2">
    <location>
        <begin position="19"/>
        <end position="172"/>
    </location>
</feature>
<dbReference type="Pfam" id="PF01051">
    <property type="entry name" value="Rep3_N"/>
    <property type="match status" value="1"/>
</dbReference>
<reference evidence="3" key="1">
    <citation type="submission" date="2015-06" db="EMBL/GenBank/DDBJ databases">
        <authorList>
            <person name="Joergensen T."/>
        </authorList>
    </citation>
    <scope>NUCLEOTIDE SEQUENCE</scope>
    <source>
        <plasmid evidence="3">pRGRH0471</plasmid>
    </source>
</reference>
<evidence type="ECO:0000313" key="3">
    <source>
        <dbReference type="EMBL" id="CRY95088.1"/>
    </source>
</evidence>
<keyword evidence="1" id="KW-0175">Coiled coil</keyword>
<sequence>MLTFAQNTDNMAIVNKDLIQSYIMTTAKYDFNVYEKRIIYRLVEMAQKELQGIKFANNCQKIEHDLFSCINITMPIACLLNGEEDKNYARVKEALQSLQRKIFEYEDDEVWQSISIIALPYIRKRSSVISFQVHPRVWDCILNFSKGYRKYELKAAMSFKSQFSMRFYELLSNQKTPLIYSIDQLKEMFCVADKYKRVNDFMRKVVEAAKKELDEVSPYTFEFTPLKSGRKITAIKFYPVYQPEHRDPDLEKHDLQKQVSLSWSLSSEVRSYLKNSIGYSDKEIKNNLDLFISAQSLLPDLLGELAILKGKSREKKNPKGYIINAIKGKLKDKGNNHENRR</sequence>
<accession>A0A0H5PZS7</accession>
<dbReference type="EMBL" id="LN853112">
    <property type="protein sequence ID" value="CRY95088.1"/>
    <property type="molecule type" value="Genomic_DNA"/>
</dbReference>
<dbReference type="GO" id="GO:0006270">
    <property type="term" value="P:DNA replication initiation"/>
    <property type="evidence" value="ECO:0007669"/>
    <property type="project" value="InterPro"/>
</dbReference>
<evidence type="ECO:0000259" key="2">
    <source>
        <dbReference type="Pfam" id="PF01051"/>
    </source>
</evidence>
<feature type="coiled-coil region" evidence="1">
    <location>
        <begin position="81"/>
        <end position="108"/>
    </location>
</feature>
<proteinExistence type="predicted"/>
<dbReference type="GO" id="GO:0003887">
    <property type="term" value="F:DNA-directed DNA polymerase activity"/>
    <property type="evidence" value="ECO:0007669"/>
    <property type="project" value="InterPro"/>
</dbReference>
<keyword evidence="3" id="KW-0614">Plasmid</keyword>
<dbReference type="InterPro" id="IPR036388">
    <property type="entry name" value="WH-like_DNA-bd_sf"/>
</dbReference>
<dbReference type="Pfam" id="PF21205">
    <property type="entry name" value="Rep3_C"/>
    <property type="match status" value="1"/>
</dbReference>